<dbReference type="GO" id="GO:0046872">
    <property type="term" value="F:metal ion binding"/>
    <property type="evidence" value="ECO:0007669"/>
    <property type="project" value="UniProtKB-KW"/>
</dbReference>
<dbReference type="GO" id="GO:0016818">
    <property type="term" value="F:hydrolase activity, acting on acid anhydrides, in phosphorus-containing anhydrides"/>
    <property type="evidence" value="ECO:0007669"/>
    <property type="project" value="InterPro"/>
</dbReference>
<name>A0A0M7BBX8_9RHOB</name>
<dbReference type="PANTHER" id="PTHR12318:SF0">
    <property type="entry name" value="ACYL-COENZYME A DIPHOSPHATASE NUDT19"/>
    <property type="match status" value="1"/>
</dbReference>
<evidence type="ECO:0000256" key="1">
    <source>
        <dbReference type="ARBA" id="ARBA00001936"/>
    </source>
</evidence>
<gene>
    <name evidence="8" type="ORF">JSE7799_02427</name>
</gene>
<dbReference type="Proteomes" id="UP000049455">
    <property type="component" value="Unassembled WGS sequence"/>
</dbReference>
<dbReference type="CDD" id="cd18870">
    <property type="entry name" value="NUDIX_AcylCoAdiphos_Nudt19"/>
    <property type="match status" value="1"/>
</dbReference>
<dbReference type="EMBL" id="CYPR01000161">
    <property type="protein sequence ID" value="CUH39699.1"/>
    <property type="molecule type" value="Genomic_DNA"/>
</dbReference>
<evidence type="ECO:0000259" key="7">
    <source>
        <dbReference type="PROSITE" id="PS51462"/>
    </source>
</evidence>
<evidence type="ECO:0000313" key="9">
    <source>
        <dbReference type="Proteomes" id="UP000049455"/>
    </source>
</evidence>
<keyword evidence="6" id="KW-0464">Manganese</keyword>
<evidence type="ECO:0000256" key="5">
    <source>
        <dbReference type="ARBA" id="ARBA00022842"/>
    </source>
</evidence>
<dbReference type="PANTHER" id="PTHR12318">
    <property type="entry name" value="TESTOSTERONE-REGULATED PROTEIN RP2"/>
    <property type="match status" value="1"/>
</dbReference>
<keyword evidence="9" id="KW-1185">Reference proteome</keyword>
<reference evidence="8 9" key="1">
    <citation type="submission" date="2015-09" db="EMBL/GenBank/DDBJ databases">
        <authorList>
            <person name="Jackson K.R."/>
            <person name="Lunt B.L."/>
            <person name="Fisher J.N.B."/>
            <person name="Gardner A.V."/>
            <person name="Bailey M.E."/>
            <person name="Deus L.M."/>
            <person name="Earl A.S."/>
            <person name="Gibby P.D."/>
            <person name="Hartmann K.A."/>
            <person name="Liu J.E."/>
            <person name="Manci A.M."/>
            <person name="Nielsen D.A."/>
            <person name="Solomon M.B."/>
            <person name="Breakwell D.P."/>
            <person name="Burnett S.H."/>
            <person name="Grose J.H."/>
        </authorList>
    </citation>
    <scope>NUCLEOTIDE SEQUENCE [LARGE SCALE GENOMIC DNA]</scope>
    <source>
        <strain evidence="8 9">CECT 7799</strain>
    </source>
</reference>
<accession>A0A0M7BBX8</accession>
<evidence type="ECO:0000313" key="8">
    <source>
        <dbReference type="EMBL" id="CUH39699.1"/>
    </source>
</evidence>
<keyword evidence="4" id="KW-0378">Hydrolase</keyword>
<evidence type="ECO:0000256" key="2">
    <source>
        <dbReference type="ARBA" id="ARBA00001946"/>
    </source>
</evidence>
<keyword evidence="3" id="KW-0479">Metal-binding</keyword>
<dbReference type="AlphaFoldDB" id="A0A0M7BBX8"/>
<keyword evidence="5" id="KW-0460">Magnesium</keyword>
<feature type="domain" description="Nudix hydrolase" evidence="7">
    <location>
        <begin position="9"/>
        <end position="191"/>
    </location>
</feature>
<dbReference type="InterPro" id="IPR015797">
    <property type="entry name" value="NUDIX_hydrolase-like_dom_sf"/>
</dbReference>
<dbReference type="OrthoDB" id="9805905at2"/>
<proteinExistence type="predicted"/>
<sequence>MPPDLVVTPIRDAATIILLRNGVEGPRVLMGQRGAKAVFMPSKYVFPGGAVDVADGDVPMASPLDAALHAGLTARSVSNPQAIAAAAIRELAEETGQVIGAPGAGCDWPGFEGLIPDPQPLRFVFRAVTPPGPPRRFDARFFLANADAVCTDPDDFSAAEDELGHLHWVPLAEARQLDMPFITEIVLAEITALIEDGSTAGVPFLDNSAERSAIHRL</sequence>
<evidence type="ECO:0000256" key="4">
    <source>
        <dbReference type="ARBA" id="ARBA00022801"/>
    </source>
</evidence>
<dbReference type="InterPro" id="IPR000086">
    <property type="entry name" value="NUDIX_hydrolase_dom"/>
</dbReference>
<dbReference type="RefSeq" id="WP_055663855.1">
    <property type="nucleotide sequence ID" value="NZ_CYPR01000161.1"/>
</dbReference>
<dbReference type="InterPro" id="IPR039121">
    <property type="entry name" value="NUDT19"/>
</dbReference>
<comment type="cofactor">
    <cofactor evidence="1">
        <name>Mn(2+)</name>
        <dbReference type="ChEBI" id="CHEBI:29035"/>
    </cofactor>
</comment>
<dbReference type="Gene3D" id="3.90.79.10">
    <property type="entry name" value="Nucleoside Triphosphate Pyrophosphohydrolase"/>
    <property type="match status" value="2"/>
</dbReference>
<dbReference type="SUPFAM" id="SSF55811">
    <property type="entry name" value="Nudix"/>
    <property type="match status" value="1"/>
</dbReference>
<dbReference type="PROSITE" id="PS51462">
    <property type="entry name" value="NUDIX"/>
    <property type="match status" value="1"/>
</dbReference>
<evidence type="ECO:0000256" key="3">
    <source>
        <dbReference type="ARBA" id="ARBA00022723"/>
    </source>
</evidence>
<comment type="cofactor">
    <cofactor evidence="2">
        <name>Mg(2+)</name>
        <dbReference type="ChEBI" id="CHEBI:18420"/>
    </cofactor>
</comment>
<dbReference type="STRING" id="313367.JSE7799_02427"/>
<protein>
    <submittedName>
        <fullName evidence="8">NUDIX domain protein</fullName>
    </submittedName>
</protein>
<evidence type="ECO:0000256" key="6">
    <source>
        <dbReference type="ARBA" id="ARBA00023211"/>
    </source>
</evidence>
<organism evidence="8 9">
    <name type="scientific">Jannaschia seosinensis</name>
    <dbReference type="NCBI Taxonomy" id="313367"/>
    <lineage>
        <taxon>Bacteria</taxon>
        <taxon>Pseudomonadati</taxon>
        <taxon>Pseudomonadota</taxon>
        <taxon>Alphaproteobacteria</taxon>
        <taxon>Rhodobacterales</taxon>
        <taxon>Roseobacteraceae</taxon>
        <taxon>Jannaschia</taxon>
    </lineage>
</organism>